<evidence type="ECO:0000256" key="11">
    <source>
        <dbReference type="ARBA" id="ARBA00023328"/>
    </source>
</evidence>
<accession>A0A1U7LJ27</accession>
<dbReference type="GO" id="GO:0005876">
    <property type="term" value="C:spindle microtubule"/>
    <property type="evidence" value="ECO:0007669"/>
    <property type="project" value="InterPro"/>
</dbReference>
<evidence type="ECO:0000256" key="9">
    <source>
        <dbReference type="ARBA" id="ARBA00023212"/>
    </source>
</evidence>
<evidence type="ECO:0000256" key="5">
    <source>
        <dbReference type="ARBA" id="ARBA00016329"/>
    </source>
</evidence>
<sequence>MDNPVSHSLSGCVSSLTASVQTMAVALDTLHQGICDFPRLASVLACNRHFELVAKSDIFAAQHAIAAEVAPQVHELLKRAEAALAKLERRKNALQSKADLQSVRLQQKPHKSRPSTTPTTGPESSSSANPDKLKALKMKKDRLAYSLHRLTLEADQKHRKLRMSTAFPAVRS</sequence>
<reference evidence="14 15" key="1">
    <citation type="submission" date="2016-04" db="EMBL/GenBank/DDBJ databases">
        <title>Evolutionary innovation and constraint leading to complex multicellularity in the Ascomycota.</title>
        <authorList>
            <person name="Cisse O."/>
            <person name="Nguyen A."/>
            <person name="Hewitt D.A."/>
            <person name="Jedd G."/>
            <person name="Stajich J.E."/>
        </authorList>
    </citation>
    <scope>NUCLEOTIDE SEQUENCE [LARGE SCALE GENOMIC DNA]</scope>
    <source>
        <strain evidence="14 15">DAH-3</strain>
    </source>
</reference>
<evidence type="ECO:0000256" key="12">
    <source>
        <dbReference type="ARBA" id="ARBA00032583"/>
    </source>
</evidence>
<dbReference type="Proteomes" id="UP000186594">
    <property type="component" value="Unassembled WGS sequence"/>
</dbReference>
<evidence type="ECO:0000313" key="15">
    <source>
        <dbReference type="Proteomes" id="UP000186594"/>
    </source>
</evidence>
<comment type="similarity">
    <text evidence="4">Belongs to the DASH complex SPC19 family.</text>
</comment>
<keyword evidence="9" id="KW-0206">Cytoskeleton</keyword>
<dbReference type="GO" id="GO:0008608">
    <property type="term" value="P:attachment of spindle microtubules to kinetochore"/>
    <property type="evidence" value="ECO:0007669"/>
    <property type="project" value="InterPro"/>
</dbReference>
<evidence type="ECO:0000313" key="14">
    <source>
        <dbReference type="EMBL" id="OLL22660.1"/>
    </source>
</evidence>
<evidence type="ECO:0000256" key="8">
    <source>
        <dbReference type="ARBA" id="ARBA00022838"/>
    </source>
</evidence>
<comment type="caution">
    <text evidence="14">The sequence shown here is derived from an EMBL/GenBank/DDBJ whole genome shotgun (WGS) entry which is preliminary data.</text>
</comment>
<keyword evidence="11" id="KW-0137">Centromere</keyword>
<dbReference type="InterPro" id="IPR013251">
    <property type="entry name" value="DASH_Spc19"/>
</dbReference>
<name>A0A1U7LJ27_NEOID</name>
<dbReference type="EMBL" id="LXFE01002965">
    <property type="protein sequence ID" value="OLL22660.1"/>
    <property type="molecule type" value="Genomic_DNA"/>
</dbReference>
<feature type="compositionally biased region" description="Low complexity" evidence="13">
    <location>
        <begin position="114"/>
        <end position="127"/>
    </location>
</feature>
<evidence type="ECO:0000256" key="1">
    <source>
        <dbReference type="ARBA" id="ARBA00004123"/>
    </source>
</evidence>
<evidence type="ECO:0000256" key="10">
    <source>
        <dbReference type="ARBA" id="ARBA00023242"/>
    </source>
</evidence>
<gene>
    <name evidence="14" type="ORF">NEOLI_002465</name>
</gene>
<evidence type="ECO:0000256" key="3">
    <source>
        <dbReference type="ARBA" id="ARBA00004629"/>
    </source>
</evidence>
<keyword evidence="6" id="KW-0158">Chromosome</keyword>
<dbReference type="Pfam" id="PF08287">
    <property type="entry name" value="DASH_Spc19"/>
    <property type="match status" value="1"/>
</dbReference>
<keyword evidence="7" id="KW-0963">Cytoplasm</keyword>
<comment type="subcellular location">
    <subcellularLocation>
        <location evidence="3">Chromosome</location>
        <location evidence="3">Centromere</location>
        <location evidence="3">Kinetochore</location>
    </subcellularLocation>
    <subcellularLocation>
        <location evidence="2">Cytoplasm</location>
        <location evidence="2">Cytoskeleton</location>
        <location evidence="2">Spindle</location>
    </subcellularLocation>
    <subcellularLocation>
        <location evidence="1">Nucleus</location>
    </subcellularLocation>
</comment>
<evidence type="ECO:0000256" key="2">
    <source>
        <dbReference type="ARBA" id="ARBA00004186"/>
    </source>
</evidence>
<dbReference type="PANTHER" id="PTHR28262:SF1">
    <property type="entry name" value="DASH COMPLEX SUBUNIT SPC19"/>
    <property type="match status" value="1"/>
</dbReference>
<keyword evidence="8" id="KW-0995">Kinetochore</keyword>
<organism evidence="14 15">
    <name type="scientific">Neolecta irregularis (strain DAH-3)</name>
    <dbReference type="NCBI Taxonomy" id="1198029"/>
    <lineage>
        <taxon>Eukaryota</taxon>
        <taxon>Fungi</taxon>
        <taxon>Dikarya</taxon>
        <taxon>Ascomycota</taxon>
        <taxon>Taphrinomycotina</taxon>
        <taxon>Neolectales</taxon>
        <taxon>Neolectaceae</taxon>
        <taxon>Neolecta</taxon>
    </lineage>
</organism>
<dbReference type="GO" id="GO:0042729">
    <property type="term" value="C:DASH complex"/>
    <property type="evidence" value="ECO:0007669"/>
    <property type="project" value="InterPro"/>
</dbReference>
<dbReference type="OMA" id="DCCEEAH"/>
<keyword evidence="15" id="KW-1185">Reference proteome</keyword>
<protein>
    <recommendedName>
        <fullName evidence="5">DASH complex subunit SPC19</fullName>
    </recommendedName>
    <alternativeName>
        <fullName evidence="12">Outer kinetochore protein SPC19</fullName>
    </alternativeName>
</protein>
<dbReference type="AlphaFoldDB" id="A0A1U7LJ27"/>
<evidence type="ECO:0000256" key="4">
    <source>
        <dbReference type="ARBA" id="ARBA00008952"/>
    </source>
</evidence>
<evidence type="ECO:0000256" key="6">
    <source>
        <dbReference type="ARBA" id="ARBA00022454"/>
    </source>
</evidence>
<feature type="compositionally biased region" description="Polar residues" evidence="13">
    <location>
        <begin position="93"/>
        <end position="105"/>
    </location>
</feature>
<dbReference type="PANTHER" id="PTHR28262">
    <property type="entry name" value="DASH COMPLEX SUBUNIT SPC19"/>
    <property type="match status" value="1"/>
</dbReference>
<evidence type="ECO:0000256" key="7">
    <source>
        <dbReference type="ARBA" id="ARBA00022490"/>
    </source>
</evidence>
<evidence type="ECO:0000256" key="13">
    <source>
        <dbReference type="SAM" id="MobiDB-lite"/>
    </source>
</evidence>
<proteinExistence type="inferred from homology"/>
<dbReference type="STRING" id="1198029.A0A1U7LJ27"/>
<dbReference type="OrthoDB" id="3361333at2759"/>
<feature type="region of interest" description="Disordered" evidence="13">
    <location>
        <begin position="93"/>
        <end position="135"/>
    </location>
</feature>
<keyword evidence="10" id="KW-0539">Nucleus</keyword>